<accession>A0A1V4AW98</accession>
<reference evidence="2 3" key="1">
    <citation type="journal article" date="2017" name="Water Res.">
        <title>Discovery and metagenomic analysis of an anammox bacterial enrichment related to Candidatus "Brocadia caroliniensis" in a full-scale glycerol-fed nitritation-denitritation separate centrate treatment process.</title>
        <authorList>
            <person name="Park H."/>
            <person name="Brotto A.C."/>
            <person name="van Loosdrecht M.C."/>
            <person name="Chandran K."/>
        </authorList>
    </citation>
    <scope>NUCLEOTIDE SEQUENCE [LARGE SCALE GENOMIC DNA]</scope>
    <source>
        <strain evidence="2">26THWARD</strain>
    </source>
</reference>
<gene>
    <name evidence="2" type="ORF">AYP45_03590</name>
</gene>
<keyword evidence="1" id="KW-0472">Membrane</keyword>
<feature type="transmembrane region" description="Helical" evidence="1">
    <location>
        <begin position="488"/>
        <end position="508"/>
    </location>
</feature>
<organism evidence="2 3">
    <name type="scientific">Candidatus Brocadia carolinensis</name>
    <dbReference type="NCBI Taxonomy" id="1004156"/>
    <lineage>
        <taxon>Bacteria</taxon>
        <taxon>Pseudomonadati</taxon>
        <taxon>Planctomycetota</taxon>
        <taxon>Candidatus Brocadiia</taxon>
        <taxon>Candidatus Brocadiales</taxon>
        <taxon>Candidatus Brocadiaceae</taxon>
        <taxon>Candidatus Brocadia</taxon>
    </lineage>
</organism>
<proteinExistence type="predicted"/>
<dbReference type="EMBL" id="AYTS01000034">
    <property type="protein sequence ID" value="OOP57408.1"/>
    <property type="molecule type" value="Genomic_DNA"/>
</dbReference>
<keyword evidence="1" id="KW-1133">Transmembrane helix</keyword>
<comment type="caution">
    <text evidence="2">The sequence shown here is derived from an EMBL/GenBank/DDBJ whole genome shotgun (WGS) entry which is preliminary data.</text>
</comment>
<evidence type="ECO:0000313" key="2">
    <source>
        <dbReference type="EMBL" id="OOP57408.1"/>
    </source>
</evidence>
<dbReference type="AlphaFoldDB" id="A0A1V4AW98"/>
<protein>
    <submittedName>
        <fullName evidence="2">Uncharacterized protein</fullName>
    </submittedName>
</protein>
<dbReference type="Proteomes" id="UP000189681">
    <property type="component" value="Unassembled WGS sequence"/>
</dbReference>
<evidence type="ECO:0000313" key="3">
    <source>
        <dbReference type="Proteomes" id="UP000189681"/>
    </source>
</evidence>
<dbReference type="STRING" id="1004156.AYP45_03590"/>
<keyword evidence="1" id="KW-0812">Transmembrane</keyword>
<evidence type="ECO:0000256" key="1">
    <source>
        <dbReference type="SAM" id="Phobius"/>
    </source>
</evidence>
<name>A0A1V4AW98_9BACT</name>
<sequence length="524" mass="61918">MKFKVPDKIRLFLSSKYLDWAETLPKFNSGFIHNLQIIRKHQRRESEKEYEKSRPPKGVEFLFLYFRLIEIFHIEEFDNFQKGLIRLLPGLQDDFYNRNFPTEFRHFTESISGGGYKKLGLIRRKGKRIAFFHEAVCEIRDLPPEVDYISISIHKVLPSVVEITLDVHLTHEATKHLLELQEKHYLSRISFRSLFPWKMKGYTEEYVGSIITQQILEWINNLRINIELCIRPYIKGYFMQQITGKKPCLPAIEVYGMKGLPEGEEAFDTLRNESRGWLSSLGLEFYRDIYGDGKSLFVWSHTNTTKTNNCTAHRLIVLWESYLKTLETKHYDGEISAIIHNTKYVLDAILPCIAVIEFLRTAQRNIEKLRMAVFDSMKLRPFSRYKLNKYIKLNNVVKQESMILERTSMEFNERIKHIHYKMKSIEDMKIIKKNPNVNEVENLKDVSIEFVKFDIDRLKKSLSLVANSFSEFLSTRNMEVMYRLQLNIFWLTIVVTIATIVGLLANWASIKVFLKMFLQYLSIL</sequence>